<dbReference type="AlphaFoldDB" id="A0A1G8R5B2"/>
<gene>
    <name evidence="1" type="ORF">SAMN04490247_0836</name>
</gene>
<accession>A0A1G8R5B2</accession>
<protein>
    <submittedName>
        <fullName evidence="1">Uncharacterized protein</fullName>
    </submittedName>
</protein>
<proteinExistence type="predicted"/>
<evidence type="ECO:0000313" key="2">
    <source>
        <dbReference type="Proteomes" id="UP000199225"/>
    </source>
</evidence>
<dbReference type="STRING" id="86666.SAMN04490247_0836"/>
<dbReference type="Proteomes" id="UP000199225">
    <property type="component" value="Unassembled WGS sequence"/>
</dbReference>
<reference evidence="2" key="1">
    <citation type="submission" date="2016-10" db="EMBL/GenBank/DDBJ databases">
        <authorList>
            <person name="Varghese N."/>
            <person name="Submissions S."/>
        </authorList>
    </citation>
    <scope>NUCLEOTIDE SEQUENCE [LARGE SCALE GENOMIC DNA]</scope>
    <source>
        <strain evidence="2">DSM 4771</strain>
    </source>
</reference>
<dbReference type="EMBL" id="FNEV01000002">
    <property type="protein sequence ID" value="SDJ12162.1"/>
    <property type="molecule type" value="Genomic_DNA"/>
</dbReference>
<sequence length="33" mass="3729">MGFVIAVLSVLSSVVFLYYMGKSGFKWGERNKD</sequence>
<evidence type="ECO:0000313" key="1">
    <source>
        <dbReference type="EMBL" id="SDJ12162.1"/>
    </source>
</evidence>
<keyword evidence="2" id="KW-1185">Reference proteome</keyword>
<name>A0A1G8R5B2_9BACI</name>
<organism evidence="1 2">
    <name type="scientific">Salimicrobium halophilum</name>
    <dbReference type="NCBI Taxonomy" id="86666"/>
    <lineage>
        <taxon>Bacteria</taxon>
        <taxon>Bacillati</taxon>
        <taxon>Bacillota</taxon>
        <taxon>Bacilli</taxon>
        <taxon>Bacillales</taxon>
        <taxon>Bacillaceae</taxon>
        <taxon>Salimicrobium</taxon>
    </lineage>
</organism>